<feature type="domain" description="OmpR/PhoB-type" evidence="9">
    <location>
        <begin position="124"/>
        <end position="225"/>
    </location>
</feature>
<dbReference type="InterPro" id="IPR039420">
    <property type="entry name" value="WalR-like"/>
</dbReference>
<dbReference type="InterPro" id="IPR016032">
    <property type="entry name" value="Sig_transdc_resp-reg_C-effctor"/>
</dbReference>
<feature type="DNA-binding region" description="OmpR/PhoB-type" evidence="7">
    <location>
        <begin position="124"/>
        <end position="225"/>
    </location>
</feature>
<keyword evidence="5" id="KW-0804">Transcription</keyword>
<evidence type="ECO:0000256" key="7">
    <source>
        <dbReference type="PROSITE-ProRule" id="PRU01091"/>
    </source>
</evidence>
<dbReference type="SMART" id="SM00448">
    <property type="entry name" value="REC"/>
    <property type="match status" value="1"/>
</dbReference>
<reference evidence="10 11" key="1">
    <citation type="submission" date="2016-11" db="EMBL/GenBank/DDBJ databases">
        <authorList>
            <person name="Jaros S."/>
            <person name="Januszkiewicz K."/>
            <person name="Wedrychowicz H."/>
        </authorList>
    </citation>
    <scope>NUCLEOTIDE SEQUENCE [LARGE SCALE GENOMIC DNA]</scope>
    <source>
        <strain evidence="10 11">ATCC 23634</strain>
    </source>
</reference>
<evidence type="ECO:0000313" key="10">
    <source>
        <dbReference type="EMBL" id="SFZ86372.1"/>
    </source>
</evidence>
<dbReference type="SMART" id="SM00862">
    <property type="entry name" value="Trans_reg_C"/>
    <property type="match status" value="1"/>
</dbReference>
<accession>A0A1K2I3P5</accession>
<evidence type="ECO:0000256" key="3">
    <source>
        <dbReference type="ARBA" id="ARBA00023015"/>
    </source>
</evidence>
<keyword evidence="1 6" id="KW-0597">Phosphoprotein</keyword>
<name>A0A1K2I3P5_9HYPH</name>
<feature type="domain" description="Response regulatory" evidence="8">
    <location>
        <begin position="6"/>
        <end position="120"/>
    </location>
</feature>
<dbReference type="Gene3D" id="3.40.50.2300">
    <property type="match status" value="1"/>
</dbReference>
<proteinExistence type="predicted"/>
<dbReference type="PROSITE" id="PS51755">
    <property type="entry name" value="OMPR_PHOB"/>
    <property type="match status" value="1"/>
</dbReference>
<dbReference type="GO" id="GO:0000156">
    <property type="term" value="F:phosphorelay response regulator activity"/>
    <property type="evidence" value="ECO:0007669"/>
    <property type="project" value="TreeGrafter"/>
</dbReference>
<dbReference type="Gene3D" id="1.10.10.10">
    <property type="entry name" value="Winged helix-like DNA-binding domain superfamily/Winged helix DNA-binding domain"/>
    <property type="match status" value="1"/>
</dbReference>
<dbReference type="STRING" id="665118.SAMN02983003_3552"/>
<feature type="modified residue" description="4-aspartylphosphate" evidence="6">
    <location>
        <position position="55"/>
    </location>
</feature>
<dbReference type="GO" id="GO:0000976">
    <property type="term" value="F:transcription cis-regulatory region binding"/>
    <property type="evidence" value="ECO:0007669"/>
    <property type="project" value="TreeGrafter"/>
</dbReference>
<evidence type="ECO:0000256" key="6">
    <source>
        <dbReference type="PROSITE-ProRule" id="PRU00169"/>
    </source>
</evidence>
<dbReference type="PROSITE" id="PS50110">
    <property type="entry name" value="RESPONSE_REGULATORY"/>
    <property type="match status" value="1"/>
</dbReference>
<dbReference type="InterPro" id="IPR011006">
    <property type="entry name" value="CheY-like_superfamily"/>
</dbReference>
<dbReference type="PANTHER" id="PTHR48111:SF1">
    <property type="entry name" value="TWO-COMPONENT RESPONSE REGULATOR ORR33"/>
    <property type="match status" value="1"/>
</dbReference>
<keyword evidence="2" id="KW-0902">Two-component regulatory system</keyword>
<protein>
    <submittedName>
        <fullName evidence="10">DNA-binding response regulator, OmpR family, contains REC and winged-helix (WHTH) domain</fullName>
    </submittedName>
</protein>
<evidence type="ECO:0000256" key="5">
    <source>
        <dbReference type="ARBA" id="ARBA00023163"/>
    </source>
</evidence>
<keyword evidence="11" id="KW-1185">Reference proteome</keyword>
<keyword evidence="3" id="KW-0805">Transcription regulation</keyword>
<dbReference type="OrthoDB" id="5292887at2"/>
<gene>
    <name evidence="10" type="ORF">SAMN02983003_3552</name>
</gene>
<dbReference type="InterPro" id="IPR001867">
    <property type="entry name" value="OmpR/PhoB-type_DNA-bd"/>
</dbReference>
<sequence>MAATLSIAVVEDNDDLRTAIVAALEQEGHKVTGIESAEAVIEHPGLSGVDLMVLDLGLPGEDGLSLARRIREAQPDLGIIMVTARGRPQDRLAGYQNGADIYMIKPVSLEELSAAIEALSRRLGRQVRLEGGAFRLDTRSLTLSGSEGSVSVSAIEAGLLAAFARAPEGRLETWQILELTDPAQKTQSRSTVNVTIFRLSRRLRQAGTSERPIRAIRGWGYQLCEPLRLE</sequence>
<dbReference type="SUPFAM" id="SSF46894">
    <property type="entry name" value="C-terminal effector domain of the bipartite response regulators"/>
    <property type="match status" value="1"/>
</dbReference>
<dbReference type="GO" id="GO:0032993">
    <property type="term" value="C:protein-DNA complex"/>
    <property type="evidence" value="ECO:0007669"/>
    <property type="project" value="TreeGrafter"/>
</dbReference>
<evidence type="ECO:0000259" key="8">
    <source>
        <dbReference type="PROSITE" id="PS50110"/>
    </source>
</evidence>
<dbReference type="AlphaFoldDB" id="A0A1K2I3P5"/>
<dbReference type="Pfam" id="PF00486">
    <property type="entry name" value="Trans_reg_C"/>
    <property type="match status" value="1"/>
</dbReference>
<dbReference type="GO" id="GO:0005829">
    <property type="term" value="C:cytosol"/>
    <property type="evidence" value="ECO:0007669"/>
    <property type="project" value="TreeGrafter"/>
</dbReference>
<dbReference type="Pfam" id="PF00072">
    <property type="entry name" value="Response_reg"/>
    <property type="match status" value="1"/>
</dbReference>
<dbReference type="InterPro" id="IPR036388">
    <property type="entry name" value="WH-like_DNA-bd_sf"/>
</dbReference>
<evidence type="ECO:0000256" key="4">
    <source>
        <dbReference type="ARBA" id="ARBA00023125"/>
    </source>
</evidence>
<organism evidence="10 11">
    <name type="scientific">Devosia enhydra</name>
    <dbReference type="NCBI Taxonomy" id="665118"/>
    <lineage>
        <taxon>Bacteria</taxon>
        <taxon>Pseudomonadati</taxon>
        <taxon>Pseudomonadota</taxon>
        <taxon>Alphaproteobacteria</taxon>
        <taxon>Hyphomicrobiales</taxon>
        <taxon>Devosiaceae</taxon>
        <taxon>Devosia</taxon>
    </lineage>
</organism>
<dbReference type="EMBL" id="FPKU01000003">
    <property type="protein sequence ID" value="SFZ86372.1"/>
    <property type="molecule type" value="Genomic_DNA"/>
</dbReference>
<dbReference type="PANTHER" id="PTHR48111">
    <property type="entry name" value="REGULATOR OF RPOS"/>
    <property type="match status" value="1"/>
</dbReference>
<evidence type="ECO:0000259" key="9">
    <source>
        <dbReference type="PROSITE" id="PS51755"/>
    </source>
</evidence>
<evidence type="ECO:0000256" key="2">
    <source>
        <dbReference type="ARBA" id="ARBA00023012"/>
    </source>
</evidence>
<evidence type="ECO:0000256" key="1">
    <source>
        <dbReference type="ARBA" id="ARBA00022553"/>
    </source>
</evidence>
<keyword evidence="4 7" id="KW-0238">DNA-binding</keyword>
<evidence type="ECO:0000313" key="11">
    <source>
        <dbReference type="Proteomes" id="UP000183447"/>
    </source>
</evidence>
<dbReference type="RefSeq" id="WP_072345885.1">
    <property type="nucleotide sequence ID" value="NZ_FPKU01000003.1"/>
</dbReference>
<dbReference type="GO" id="GO:0006355">
    <property type="term" value="P:regulation of DNA-templated transcription"/>
    <property type="evidence" value="ECO:0007669"/>
    <property type="project" value="InterPro"/>
</dbReference>
<dbReference type="InterPro" id="IPR001789">
    <property type="entry name" value="Sig_transdc_resp-reg_receiver"/>
</dbReference>
<dbReference type="Proteomes" id="UP000183447">
    <property type="component" value="Unassembled WGS sequence"/>
</dbReference>
<dbReference type="SUPFAM" id="SSF52172">
    <property type="entry name" value="CheY-like"/>
    <property type="match status" value="1"/>
</dbReference>